<reference evidence="1 2" key="1">
    <citation type="journal article" date="2018" name="Sci. Rep.">
        <title>Genomic signatures of local adaptation to the degree of environmental predictability in rotifers.</title>
        <authorList>
            <person name="Franch-Gras L."/>
            <person name="Hahn C."/>
            <person name="Garcia-Roger E.M."/>
            <person name="Carmona M.J."/>
            <person name="Serra M."/>
            <person name="Gomez A."/>
        </authorList>
    </citation>
    <scope>NUCLEOTIDE SEQUENCE [LARGE SCALE GENOMIC DNA]</scope>
    <source>
        <strain evidence="1">HYR1</strain>
    </source>
</reference>
<name>A0A3M7T176_BRAPC</name>
<comment type="caution">
    <text evidence="1">The sequence shown here is derived from an EMBL/GenBank/DDBJ whole genome shotgun (WGS) entry which is preliminary data.</text>
</comment>
<keyword evidence="2" id="KW-1185">Reference proteome</keyword>
<evidence type="ECO:0000313" key="1">
    <source>
        <dbReference type="EMBL" id="RNA41742.1"/>
    </source>
</evidence>
<organism evidence="1 2">
    <name type="scientific">Brachionus plicatilis</name>
    <name type="common">Marine rotifer</name>
    <name type="synonym">Brachionus muelleri</name>
    <dbReference type="NCBI Taxonomy" id="10195"/>
    <lineage>
        <taxon>Eukaryota</taxon>
        <taxon>Metazoa</taxon>
        <taxon>Spiralia</taxon>
        <taxon>Gnathifera</taxon>
        <taxon>Rotifera</taxon>
        <taxon>Eurotatoria</taxon>
        <taxon>Monogononta</taxon>
        <taxon>Pseudotrocha</taxon>
        <taxon>Ploima</taxon>
        <taxon>Brachionidae</taxon>
        <taxon>Brachionus</taxon>
    </lineage>
</organism>
<dbReference type="AlphaFoldDB" id="A0A3M7T176"/>
<dbReference type="EMBL" id="REGN01000469">
    <property type="protein sequence ID" value="RNA41742.1"/>
    <property type="molecule type" value="Genomic_DNA"/>
</dbReference>
<evidence type="ECO:0000313" key="2">
    <source>
        <dbReference type="Proteomes" id="UP000276133"/>
    </source>
</evidence>
<accession>A0A3M7T176</accession>
<gene>
    <name evidence="1" type="ORF">BpHYR1_003300</name>
</gene>
<sequence>MKKLINGILIGAIMRKTYEKFKFCDPILENDICYSDATASLAPWVSFHKKNKIKIIMILLNRKEISVKKFIDIN</sequence>
<protein>
    <submittedName>
        <fullName evidence="1">Uncharacterized protein</fullName>
    </submittedName>
</protein>
<dbReference type="Proteomes" id="UP000276133">
    <property type="component" value="Unassembled WGS sequence"/>
</dbReference>
<proteinExistence type="predicted"/>